<reference evidence="7" key="1">
    <citation type="journal article" date="2019" name="Int. J. Syst. Evol. Microbiol.">
        <title>The Global Catalogue of Microorganisms (GCM) 10K type strain sequencing project: providing services to taxonomists for standard genome sequencing and annotation.</title>
        <authorList>
            <consortium name="The Broad Institute Genomics Platform"/>
            <consortium name="The Broad Institute Genome Sequencing Center for Infectious Disease"/>
            <person name="Wu L."/>
            <person name="Ma J."/>
        </authorList>
    </citation>
    <scope>NUCLEOTIDE SEQUENCE [LARGE SCALE GENOMIC DNA]</scope>
    <source>
        <strain evidence="7">ICMP 257</strain>
    </source>
</reference>
<dbReference type="Pfam" id="PF04616">
    <property type="entry name" value="Glyco_hydro_43"/>
    <property type="match status" value="1"/>
</dbReference>
<feature type="signal peptide" evidence="5">
    <location>
        <begin position="1"/>
        <end position="19"/>
    </location>
</feature>
<dbReference type="SUPFAM" id="SSF75005">
    <property type="entry name" value="Arabinanase/levansucrase/invertase"/>
    <property type="match status" value="1"/>
</dbReference>
<name>A0ABV9VGT4_STRAZ</name>
<proteinExistence type="inferred from homology"/>
<evidence type="ECO:0000256" key="2">
    <source>
        <dbReference type="ARBA" id="ARBA00022801"/>
    </source>
</evidence>
<evidence type="ECO:0000313" key="6">
    <source>
        <dbReference type="EMBL" id="MFC4983174.1"/>
    </source>
</evidence>
<dbReference type="PANTHER" id="PTHR22925">
    <property type="entry name" value="GLYCOSYL HYDROLASE 43 FAMILY MEMBER"/>
    <property type="match status" value="1"/>
</dbReference>
<dbReference type="PANTHER" id="PTHR22925:SF3">
    <property type="entry name" value="GLYCOSYL HYDROLASE FAMILY PROTEIN 43"/>
    <property type="match status" value="1"/>
</dbReference>
<keyword evidence="5" id="KW-0732">Signal</keyword>
<evidence type="ECO:0000256" key="1">
    <source>
        <dbReference type="ARBA" id="ARBA00009865"/>
    </source>
</evidence>
<sequence length="533" mass="56766">MAIAATALVGAAPADPASAAPAAVGAPGPLPRAQTIQNDSFWKDTDGNLIASQGGGVFKFGDTYYWYGVHYAEADLYAVSPTRKHPRATFASIRVYSSKDLVNWDFENEVADRSTPLAIPPSKDVSGDAFSRMASLDDAGWVGRMGVVYNEVTHKYVLMTQMSTTFDTNGKTNGGVLFLESDSPTGDFSYADLQTQIPGVLYQGTGDQTVFTDDDGTDYLVFSNQSGRNHTYVARIDPSDSLSVEPAVEVSYNAACREGNAMFKANGHYYIASSDLHGWNSSATHVIKSAGDDPQGPYGPETVMAGTEADYSHVTQSGFFVTVHGRKTDTVIYAGDRWSEFAWNGTGYNQWVPLSFDDDAPVFNSLSSWRLDARTGRWAVGRDNNFVLNPDFEADRVPVTTVTGWTTAVGDDSPSTRFVSNPTPAGNGTRHALKLGNPAGFVGGVFQQDSIPGGAYTLSLSAKTTPGLDTARVRITDARGEETVLDLLAVGSSWTKIASEPIELRPGSVTITVEAAAAAGGTLSVDGLSLARS</sequence>
<evidence type="ECO:0000256" key="4">
    <source>
        <dbReference type="RuleBase" id="RU361187"/>
    </source>
</evidence>
<dbReference type="InterPro" id="IPR023296">
    <property type="entry name" value="Glyco_hydro_beta-prop_sf"/>
</dbReference>
<evidence type="ECO:0000313" key="7">
    <source>
        <dbReference type="Proteomes" id="UP001595908"/>
    </source>
</evidence>
<keyword evidence="2 4" id="KW-0378">Hydrolase</keyword>
<dbReference type="InterPro" id="IPR006710">
    <property type="entry name" value="Glyco_hydro_43"/>
</dbReference>
<dbReference type="Gene3D" id="2.60.120.260">
    <property type="entry name" value="Galactose-binding domain-like"/>
    <property type="match status" value="1"/>
</dbReference>
<organism evidence="6 7">
    <name type="scientific">Streptomyces atroolivaceus</name>
    <dbReference type="NCBI Taxonomy" id="66869"/>
    <lineage>
        <taxon>Bacteria</taxon>
        <taxon>Bacillati</taxon>
        <taxon>Actinomycetota</taxon>
        <taxon>Actinomycetes</taxon>
        <taxon>Kitasatosporales</taxon>
        <taxon>Streptomycetaceae</taxon>
        <taxon>Streptomyces</taxon>
    </lineage>
</organism>
<dbReference type="EMBL" id="JBHSJE010000014">
    <property type="protein sequence ID" value="MFC4983174.1"/>
    <property type="molecule type" value="Genomic_DNA"/>
</dbReference>
<dbReference type="GeneID" id="31235651"/>
<evidence type="ECO:0000256" key="5">
    <source>
        <dbReference type="SAM" id="SignalP"/>
    </source>
</evidence>
<comment type="caution">
    <text evidence="6">The sequence shown here is derived from an EMBL/GenBank/DDBJ whole genome shotgun (WGS) entry which is preliminary data.</text>
</comment>
<evidence type="ECO:0000256" key="3">
    <source>
        <dbReference type="ARBA" id="ARBA00023295"/>
    </source>
</evidence>
<feature type="chain" id="PRO_5046320956" evidence="5">
    <location>
        <begin position="20"/>
        <end position="533"/>
    </location>
</feature>
<dbReference type="RefSeq" id="WP_033303493.1">
    <property type="nucleotide sequence ID" value="NZ_JBHSJE010000014.1"/>
</dbReference>
<accession>A0ABV9VGT4</accession>
<keyword evidence="3 4" id="KW-0326">Glycosidase</keyword>
<dbReference type="CDD" id="cd18823">
    <property type="entry name" value="GH43_RcAra43A-like"/>
    <property type="match status" value="1"/>
</dbReference>
<dbReference type="Proteomes" id="UP001595908">
    <property type="component" value="Unassembled WGS sequence"/>
</dbReference>
<keyword evidence="7" id="KW-1185">Reference proteome</keyword>
<gene>
    <name evidence="6" type="ORF">ACFPL4_33385</name>
</gene>
<protein>
    <submittedName>
        <fullName evidence="6">Family 43 glycosylhydrolase</fullName>
    </submittedName>
</protein>
<comment type="similarity">
    <text evidence="1 4">Belongs to the glycosyl hydrolase 43 family.</text>
</comment>
<dbReference type="Gene3D" id="2.115.10.20">
    <property type="entry name" value="Glycosyl hydrolase domain, family 43"/>
    <property type="match status" value="1"/>
</dbReference>